<reference evidence="4" key="1">
    <citation type="journal article" date="2019" name="Int. J. Syst. Evol. Microbiol.">
        <title>The Global Catalogue of Microorganisms (GCM) 10K type strain sequencing project: providing services to taxonomists for standard genome sequencing and annotation.</title>
        <authorList>
            <consortium name="The Broad Institute Genomics Platform"/>
            <consortium name="The Broad Institute Genome Sequencing Center for Infectious Disease"/>
            <person name="Wu L."/>
            <person name="Ma J."/>
        </authorList>
    </citation>
    <scope>NUCLEOTIDE SEQUENCE [LARGE SCALE GENOMIC DNA]</scope>
    <source>
        <strain evidence="4">CGMCC 4.1469</strain>
    </source>
</reference>
<sequence>MSADTLPGGSITIAGKTVARLGLGTMRLTGPGTWGQPADTTTALRLLRTAVRHLGITHIDTADAYGPHTAEDLIRQALHPYPDELLLATKVGMLRPAPNVWRPHGHPDYLRSAVEASLRRLATDQLDLCYLHRVDPTVPIAEQVGELAQLQKEGKIRAVGLSKVTPEQIKEASATADIAAVQNCLNQDEPDDPALEHCTKAGIPYVPYRPLNAGHLARRDGPGDALHWLLGRGEHVAPIPGTGSIEHLRALITAVQPRGEAA</sequence>
<dbReference type="Pfam" id="PF00248">
    <property type="entry name" value="Aldo_ket_red"/>
    <property type="match status" value="1"/>
</dbReference>
<dbReference type="SUPFAM" id="SSF51430">
    <property type="entry name" value="NAD(P)-linked oxidoreductase"/>
    <property type="match status" value="1"/>
</dbReference>
<name>A0ABW1F0A5_9ACTN</name>
<dbReference type="PANTHER" id="PTHR43625:SF40">
    <property type="entry name" value="ALDO-KETO REDUCTASE YAKC [NADP(+)]"/>
    <property type="match status" value="1"/>
</dbReference>
<gene>
    <name evidence="3" type="ORF">ACFP0N_17410</name>
</gene>
<evidence type="ECO:0000313" key="3">
    <source>
        <dbReference type="EMBL" id="MFC5886746.1"/>
    </source>
</evidence>
<comment type="caution">
    <text evidence="3">The sequence shown here is derived from an EMBL/GenBank/DDBJ whole genome shotgun (WGS) entry which is preliminary data.</text>
</comment>
<evidence type="ECO:0000256" key="1">
    <source>
        <dbReference type="ARBA" id="ARBA00023002"/>
    </source>
</evidence>
<dbReference type="CDD" id="cd19088">
    <property type="entry name" value="AKR_AKR13B1"/>
    <property type="match status" value="1"/>
</dbReference>
<keyword evidence="4" id="KW-1185">Reference proteome</keyword>
<dbReference type="Gene3D" id="3.20.20.100">
    <property type="entry name" value="NADP-dependent oxidoreductase domain"/>
    <property type="match status" value="1"/>
</dbReference>
<dbReference type="RefSeq" id="WP_345330625.1">
    <property type="nucleotide sequence ID" value="NZ_BAAAVH010000123.1"/>
</dbReference>
<evidence type="ECO:0000313" key="4">
    <source>
        <dbReference type="Proteomes" id="UP001596067"/>
    </source>
</evidence>
<feature type="domain" description="NADP-dependent oxidoreductase" evidence="2">
    <location>
        <begin position="20"/>
        <end position="220"/>
    </location>
</feature>
<dbReference type="InterPro" id="IPR050791">
    <property type="entry name" value="Aldo-Keto_reductase"/>
</dbReference>
<protein>
    <submittedName>
        <fullName evidence="3">Aldo/keto reductase</fullName>
    </submittedName>
</protein>
<keyword evidence="1" id="KW-0560">Oxidoreductase</keyword>
<dbReference type="InterPro" id="IPR023210">
    <property type="entry name" value="NADP_OxRdtase_dom"/>
</dbReference>
<dbReference type="InterPro" id="IPR036812">
    <property type="entry name" value="NAD(P)_OxRdtase_dom_sf"/>
</dbReference>
<evidence type="ECO:0000259" key="2">
    <source>
        <dbReference type="Pfam" id="PF00248"/>
    </source>
</evidence>
<dbReference type="PANTHER" id="PTHR43625">
    <property type="entry name" value="AFLATOXIN B1 ALDEHYDE REDUCTASE"/>
    <property type="match status" value="1"/>
</dbReference>
<accession>A0ABW1F0A5</accession>
<organism evidence="3 4">
    <name type="scientific">Kitasatospora aburaviensis</name>
    <dbReference type="NCBI Taxonomy" id="67265"/>
    <lineage>
        <taxon>Bacteria</taxon>
        <taxon>Bacillati</taxon>
        <taxon>Actinomycetota</taxon>
        <taxon>Actinomycetes</taxon>
        <taxon>Kitasatosporales</taxon>
        <taxon>Streptomycetaceae</taxon>
        <taxon>Kitasatospora</taxon>
    </lineage>
</organism>
<dbReference type="EMBL" id="JBHSOD010000020">
    <property type="protein sequence ID" value="MFC5886746.1"/>
    <property type="molecule type" value="Genomic_DNA"/>
</dbReference>
<dbReference type="Proteomes" id="UP001596067">
    <property type="component" value="Unassembled WGS sequence"/>
</dbReference>
<proteinExistence type="predicted"/>